<keyword evidence="2" id="KW-1185">Reference proteome</keyword>
<accession>A0A7G9QJW8</accession>
<dbReference type="EMBL" id="CP060723">
    <property type="protein sequence ID" value="QNN43643.1"/>
    <property type="molecule type" value="Genomic_DNA"/>
</dbReference>
<dbReference type="Proteomes" id="UP000515806">
    <property type="component" value="Chromosome"/>
</dbReference>
<name>A0A7G9QJW8_9SPHI</name>
<organism evidence="1 2">
    <name type="scientific">Pedobacter roseus</name>
    <dbReference type="NCBI Taxonomy" id="336820"/>
    <lineage>
        <taxon>Bacteria</taxon>
        <taxon>Pseudomonadati</taxon>
        <taxon>Bacteroidota</taxon>
        <taxon>Sphingobacteriia</taxon>
        <taxon>Sphingobacteriales</taxon>
        <taxon>Sphingobacteriaceae</taxon>
        <taxon>Pedobacter</taxon>
    </lineage>
</organism>
<evidence type="ECO:0000313" key="2">
    <source>
        <dbReference type="Proteomes" id="UP000515806"/>
    </source>
</evidence>
<protein>
    <submittedName>
        <fullName evidence="1">Uncharacterized protein</fullName>
    </submittedName>
</protein>
<proteinExistence type="predicted"/>
<dbReference type="KEGG" id="proe:H9L23_05995"/>
<gene>
    <name evidence="1" type="ORF">H9L23_05995</name>
</gene>
<dbReference type="AlphaFoldDB" id="A0A7G9QJW8"/>
<evidence type="ECO:0000313" key="1">
    <source>
        <dbReference type="EMBL" id="QNN43643.1"/>
    </source>
</evidence>
<reference evidence="1 2" key="1">
    <citation type="submission" date="2020-08" db="EMBL/GenBank/DDBJ databases">
        <title>Genome sequence of Pedobacter roseus KACC 11594T.</title>
        <authorList>
            <person name="Hyun D.-W."/>
            <person name="Bae J.-W."/>
        </authorList>
    </citation>
    <scope>NUCLEOTIDE SEQUENCE [LARGE SCALE GENOMIC DNA]</scope>
    <source>
        <strain evidence="1 2">KACC 11594</strain>
    </source>
</reference>
<sequence length="248" mass="27200">MSKNNDGGHDKNVVNFESMTTIITGYGAVYNPSNKKIQLSSLAEKAVAARTTIGQVNDFSAKNSDAIALRDRAFEPLKKLSTRILNAVKASDVPQQVIDNAITQNRRMQGQRASARLSEEEKQKLAASGTVVNQVSSAQLSYDNQIDTFDKQLKVLATIPSYAPNETELQLPTLTALYNDLLQKNRDVVAKTAELSTARLNRNKTLYDPETGIVALALDSKNYVKSLFGAGSPEYRQISGVKFRTVKT</sequence>
<dbReference type="RefSeq" id="WP_187594109.1">
    <property type="nucleotide sequence ID" value="NZ_CP060723.1"/>
</dbReference>